<keyword evidence="2" id="KW-1133">Transmembrane helix</keyword>
<feature type="transmembrane region" description="Helical" evidence="2">
    <location>
        <begin position="371"/>
        <end position="390"/>
    </location>
</feature>
<reference evidence="3" key="2">
    <citation type="submission" date="2020-09" db="EMBL/GenBank/DDBJ databases">
        <authorList>
            <person name="Sun Q."/>
            <person name="Ohkuma M."/>
        </authorList>
    </citation>
    <scope>NUCLEOTIDE SEQUENCE</scope>
    <source>
        <strain evidence="3">JCM 4633</strain>
    </source>
</reference>
<keyword evidence="2" id="KW-0812">Transmembrane</keyword>
<evidence type="ECO:0000256" key="2">
    <source>
        <dbReference type="SAM" id="Phobius"/>
    </source>
</evidence>
<gene>
    <name evidence="3" type="ORF">GCM10010507_13580</name>
</gene>
<dbReference type="InterPro" id="IPR018650">
    <property type="entry name" value="STSV1_Orf64"/>
</dbReference>
<evidence type="ECO:0008006" key="5">
    <source>
        <dbReference type="Google" id="ProtNLM"/>
    </source>
</evidence>
<feature type="transmembrane region" description="Helical" evidence="2">
    <location>
        <begin position="24"/>
        <end position="41"/>
    </location>
</feature>
<dbReference type="Pfam" id="PF09852">
    <property type="entry name" value="DUF2079"/>
    <property type="match status" value="1"/>
</dbReference>
<feature type="transmembrane region" description="Helical" evidence="2">
    <location>
        <begin position="106"/>
        <end position="127"/>
    </location>
</feature>
<protein>
    <recommendedName>
        <fullName evidence="5">DUF2079 domain-containing protein</fullName>
    </recommendedName>
</protein>
<evidence type="ECO:0000256" key="1">
    <source>
        <dbReference type="SAM" id="MobiDB-lite"/>
    </source>
</evidence>
<feature type="transmembrane region" description="Helical" evidence="2">
    <location>
        <begin position="320"/>
        <end position="339"/>
    </location>
</feature>
<sequence length="498" mass="53577">MPRLIHRHRSATATGAGPDRAGSLRLSLLLGLLLFAVYAAVSVRRQQRMLTAGYDLGIFEQTVRSYAHGHLPVVELKGPGFQELGDHFSPILATLAPFYRLWPSPLVLLLAQAALMAVAVVPLTRWAQRDLGTRPAVVIGLGYGLSWGIASAVGFDFHEVCFAVPLLAFSLTALGQGRLRAAALWALPLLLVKEDLGLTVAVTGALIAWRGGRRLGAALAVAGLAGTLLEVLVVVPAFRQGDFTYLGMLSAPAGTPSGATGQVYRYTLGLFAPGDKVLTLILLLAPTAFLAVRSPLLWAVVPTLGWRFTSGNPLFWGTGFHYSAVLMPIVFAAYVDALTRRPAGTRNGRDQRDGSDGRDRQGTRDRRARRYSLIVTALVSALLLPLFPLFQLARPGTWRTAPRVATAHRIMHLIPDGATVGASNRLAPQLANRTTVSVFGFSGSRPDPQWLMLDTVPPTGWPIGEADQARLIEEARTHGYGITARAAGYLLLHRTAHP</sequence>
<organism evidence="3 4">
    <name type="scientific">Streptomyces cinnamoneus</name>
    <name type="common">Streptoverticillium cinnamoneum</name>
    <dbReference type="NCBI Taxonomy" id="53446"/>
    <lineage>
        <taxon>Bacteria</taxon>
        <taxon>Bacillati</taxon>
        <taxon>Actinomycetota</taxon>
        <taxon>Actinomycetes</taxon>
        <taxon>Kitasatosporales</taxon>
        <taxon>Streptomycetaceae</taxon>
        <taxon>Streptomyces</taxon>
        <taxon>Streptomyces cinnamoneus group</taxon>
    </lineage>
</organism>
<feature type="transmembrane region" description="Helical" evidence="2">
    <location>
        <begin position="215"/>
        <end position="238"/>
    </location>
</feature>
<evidence type="ECO:0000313" key="3">
    <source>
        <dbReference type="EMBL" id="GHC40624.1"/>
    </source>
</evidence>
<keyword evidence="2" id="KW-0472">Membrane</keyword>
<evidence type="ECO:0000313" key="4">
    <source>
        <dbReference type="Proteomes" id="UP000646244"/>
    </source>
</evidence>
<reference evidence="3" key="1">
    <citation type="journal article" date="2014" name="Int. J. Syst. Evol. Microbiol.">
        <title>Complete genome sequence of Corynebacterium casei LMG S-19264T (=DSM 44701T), isolated from a smear-ripened cheese.</title>
        <authorList>
            <consortium name="US DOE Joint Genome Institute (JGI-PGF)"/>
            <person name="Walter F."/>
            <person name="Albersmeier A."/>
            <person name="Kalinowski J."/>
            <person name="Ruckert C."/>
        </authorList>
    </citation>
    <scope>NUCLEOTIDE SEQUENCE</scope>
    <source>
        <strain evidence="3">JCM 4633</strain>
    </source>
</reference>
<feature type="region of interest" description="Disordered" evidence="1">
    <location>
        <begin position="342"/>
        <end position="365"/>
    </location>
</feature>
<name>A0A918WFY2_STRCJ</name>
<proteinExistence type="predicted"/>
<dbReference type="AlphaFoldDB" id="A0A918WFY2"/>
<feature type="compositionally biased region" description="Basic and acidic residues" evidence="1">
    <location>
        <begin position="347"/>
        <end position="365"/>
    </location>
</feature>
<accession>A0A918WFY2</accession>
<comment type="caution">
    <text evidence="3">The sequence shown here is derived from an EMBL/GenBank/DDBJ whole genome shotgun (WGS) entry which is preliminary data.</text>
</comment>
<dbReference type="Proteomes" id="UP000646244">
    <property type="component" value="Unassembled WGS sequence"/>
</dbReference>
<dbReference type="EMBL" id="BMVB01000003">
    <property type="protein sequence ID" value="GHC40624.1"/>
    <property type="molecule type" value="Genomic_DNA"/>
</dbReference>
<feature type="transmembrane region" description="Helical" evidence="2">
    <location>
        <begin position="277"/>
        <end position="300"/>
    </location>
</feature>